<dbReference type="Proteomes" id="UP001596013">
    <property type="component" value="Unassembled WGS sequence"/>
</dbReference>
<evidence type="ECO:0000256" key="9">
    <source>
        <dbReference type="SAM" id="Phobius"/>
    </source>
</evidence>
<dbReference type="EC" id="2.4.-.-" evidence="11"/>
<evidence type="ECO:0000256" key="7">
    <source>
        <dbReference type="ARBA" id="ARBA00023136"/>
    </source>
</evidence>
<dbReference type="EMBL" id="JBHSMK010000003">
    <property type="protein sequence ID" value="MFC5436154.1"/>
    <property type="molecule type" value="Genomic_DNA"/>
</dbReference>
<feature type="transmembrane region" description="Helical" evidence="9">
    <location>
        <begin position="126"/>
        <end position="150"/>
    </location>
</feature>
<feature type="transmembrane region" description="Helical" evidence="9">
    <location>
        <begin position="15"/>
        <end position="32"/>
    </location>
</feature>
<dbReference type="RefSeq" id="WP_377303213.1">
    <property type="nucleotide sequence ID" value="NZ_JBHSMK010000003.1"/>
</dbReference>
<feature type="transmembrane region" description="Helical" evidence="9">
    <location>
        <begin position="218"/>
        <end position="236"/>
    </location>
</feature>
<evidence type="ECO:0000256" key="4">
    <source>
        <dbReference type="ARBA" id="ARBA00022679"/>
    </source>
</evidence>
<dbReference type="InterPro" id="IPR050297">
    <property type="entry name" value="LipidA_mod_glycosyltrf_83"/>
</dbReference>
<comment type="caution">
    <text evidence="11">The sequence shown here is derived from an EMBL/GenBank/DDBJ whole genome shotgun (WGS) entry which is preliminary data.</text>
</comment>
<dbReference type="Pfam" id="PF13231">
    <property type="entry name" value="PMT_2"/>
    <property type="match status" value="1"/>
</dbReference>
<feature type="transmembrane region" description="Helical" evidence="9">
    <location>
        <begin position="306"/>
        <end position="324"/>
    </location>
</feature>
<keyword evidence="7 9" id="KW-0472">Membrane</keyword>
<feature type="transmembrane region" description="Helical" evidence="9">
    <location>
        <begin position="96"/>
        <end position="114"/>
    </location>
</feature>
<reference evidence="12" key="1">
    <citation type="journal article" date="2019" name="Int. J. Syst. Evol. Microbiol.">
        <title>The Global Catalogue of Microorganisms (GCM) 10K type strain sequencing project: providing services to taxonomists for standard genome sequencing and annotation.</title>
        <authorList>
            <consortium name="The Broad Institute Genomics Platform"/>
            <consortium name="The Broad Institute Genome Sequencing Center for Infectious Disease"/>
            <person name="Wu L."/>
            <person name="Ma J."/>
        </authorList>
    </citation>
    <scope>NUCLEOTIDE SEQUENCE [LARGE SCALE GENOMIC DNA]</scope>
    <source>
        <strain evidence="12">JCM 17130</strain>
    </source>
</reference>
<keyword evidence="5 9" id="KW-0812">Transmembrane</keyword>
<dbReference type="PANTHER" id="PTHR33908:SF11">
    <property type="entry name" value="MEMBRANE PROTEIN"/>
    <property type="match status" value="1"/>
</dbReference>
<name>A0ABW0JJE4_9GAMM</name>
<evidence type="ECO:0000259" key="10">
    <source>
        <dbReference type="Pfam" id="PF13231"/>
    </source>
</evidence>
<feature type="domain" description="Glycosyltransferase RgtA/B/C/D-like" evidence="10">
    <location>
        <begin position="69"/>
        <end position="203"/>
    </location>
</feature>
<feature type="transmembrane region" description="Helical" evidence="9">
    <location>
        <begin position="170"/>
        <end position="197"/>
    </location>
</feature>
<keyword evidence="3 11" id="KW-0328">Glycosyltransferase</keyword>
<feature type="transmembrane region" description="Helical" evidence="9">
    <location>
        <begin position="428"/>
        <end position="448"/>
    </location>
</feature>
<gene>
    <name evidence="11" type="ORF">ACFPME_06280</name>
</gene>
<feature type="transmembrane region" description="Helical" evidence="9">
    <location>
        <begin position="272"/>
        <end position="294"/>
    </location>
</feature>
<dbReference type="GO" id="GO:0016757">
    <property type="term" value="F:glycosyltransferase activity"/>
    <property type="evidence" value="ECO:0007669"/>
    <property type="project" value="UniProtKB-KW"/>
</dbReference>
<keyword evidence="2" id="KW-1003">Cell membrane</keyword>
<keyword evidence="6 9" id="KW-1133">Transmembrane helix</keyword>
<keyword evidence="4 11" id="KW-0808">Transferase</keyword>
<dbReference type="InterPro" id="IPR038731">
    <property type="entry name" value="RgtA/B/C-like"/>
</dbReference>
<evidence type="ECO:0000256" key="8">
    <source>
        <dbReference type="SAM" id="MobiDB-lite"/>
    </source>
</evidence>
<accession>A0ABW0JJE4</accession>
<protein>
    <submittedName>
        <fullName evidence="11">ArnT family glycosyltransferase</fullName>
        <ecNumber evidence="11">2.4.-.-</ecNumber>
    </submittedName>
</protein>
<evidence type="ECO:0000256" key="5">
    <source>
        <dbReference type="ARBA" id="ARBA00022692"/>
    </source>
</evidence>
<organism evidence="11 12">
    <name type="scientific">Rhodanobacter umsongensis</name>
    <dbReference type="NCBI Taxonomy" id="633153"/>
    <lineage>
        <taxon>Bacteria</taxon>
        <taxon>Pseudomonadati</taxon>
        <taxon>Pseudomonadota</taxon>
        <taxon>Gammaproteobacteria</taxon>
        <taxon>Lysobacterales</taxon>
        <taxon>Rhodanobacteraceae</taxon>
        <taxon>Rhodanobacter</taxon>
    </lineage>
</organism>
<proteinExistence type="predicted"/>
<feature type="transmembrane region" description="Helical" evidence="9">
    <location>
        <begin position="362"/>
        <end position="382"/>
    </location>
</feature>
<feature type="transmembrane region" description="Helical" evidence="9">
    <location>
        <begin position="402"/>
        <end position="419"/>
    </location>
</feature>
<comment type="subcellular location">
    <subcellularLocation>
        <location evidence="1">Cell membrane</location>
        <topology evidence="1">Multi-pass membrane protein</topology>
    </subcellularLocation>
</comment>
<feature type="region of interest" description="Disordered" evidence="8">
    <location>
        <begin position="550"/>
        <end position="575"/>
    </location>
</feature>
<evidence type="ECO:0000313" key="12">
    <source>
        <dbReference type="Proteomes" id="UP001596013"/>
    </source>
</evidence>
<evidence type="ECO:0000256" key="6">
    <source>
        <dbReference type="ARBA" id="ARBA00022989"/>
    </source>
</evidence>
<evidence type="ECO:0000256" key="1">
    <source>
        <dbReference type="ARBA" id="ARBA00004651"/>
    </source>
</evidence>
<sequence>MSLSPYRRTEHLRAVWPWLPLWTAVALLAIFSHGPMPLYSTRTLAVAWEMWNQGHWLVPHINGQPYSEKAPLLFWLIQAGWFAFGVNDVWPRVLEVSIGGIQLVLVSMLARRLFPSRPWMAKAAPWMLLAFGYAFLFGLQIMYDALLALWTLAALLCLTPKAQRPEPRWLLFGLCIGLGLLTKGPVMLLHVIFPWLLGPLWNDWAGQHRARWYGRGMLSLLLGGAMLLAWALPAGFSGGDAYRQRLFFTQTAGRVVDRLSEGKDLQNHAEPIWFYLLWLPLLLFPFSGWPRAWVAVAGLRRPLEPGLRFALCWLVPGFIVFSLISGKQLYYPLPEMGGIALLMAGAIAVLRERRPVLASNSWLGTWPLGVGGIAFALVLFALPLLVGGNHLHGEWPDAAAPYSRYFAVVFLLLGGLLLLRGRGELRRLAVAGLVGALALNTLFTLTLWTRWDLRPTAHLLGAVEQANRPIAYLGNYEGQFHFEGRLTRPIDELFGEPALQAYARAHPDAVIVTHPEKLDANDMRYALLVQPFRSSWLVVWTAASLADLHAGHTPPEPPVPTMVYPANDGRYRPQP</sequence>
<evidence type="ECO:0000256" key="3">
    <source>
        <dbReference type="ARBA" id="ARBA00022676"/>
    </source>
</evidence>
<keyword evidence="12" id="KW-1185">Reference proteome</keyword>
<feature type="transmembrane region" description="Helical" evidence="9">
    <location>
        <begin position="330"/>
        <end position="350"/>
    </location>
</feature>
<evidence type="ECO:0000256" key="2">
    <source>
        <dbReference type="ARBA" id="ARBA00022475"/>
    </source>
</evidence>
<evidence type="ECO:0000313" key="11">
    <source>
        <dbReference type="EMBL" id="MFC5436154.1"/>
    </source>
</evidence>
<dbReference type="PANTHER" id="PTHR33908">
    <property type="entry name" value="MANNOSYLTRANSFERASE YKCB-RELATED"/>
    <property type="match status" value="1"/>
</dbReference>